<organism evidence="1 2">
    <name type="scientific">Marchantia polymorpha subsp. ruderalis</name>
    <dbReference type="NCBI Taxonomy" id="1480154"/>
    <lineage>
        <taxon>Eukaryota</taxon>
        <taxon>Viridiplantae</taxon>
        <taxon>Streptophyta</taxon>
        <taxon>Embryophyta</taxon>
        <taxon>Marchantiophyta</taxon>
        <taxon>Marchantiopsida</taxon>
        <taxon>Marchantiidae</taxon>
        <taxon>Marchantiales</taxon>
        <taxon>Marchantiaceae</taxon>
        <taxon>Marchantia</taxon>
    </lineage>
</organism>
<comment type="caution">
    <text evidence="1">The sequence shown here is derived from an EMBL/GenBank/DDBJ whole genome shotgun (WGS) entry which is preliminary data.</text>
</comment>
<sequence length="350" mass="38327">MYSPVMICTDNAGPATGDRKAPEMGNFPDSIPVLMDQRSRLQPVSCSLPASQPVVRWLVSGTTSAIRRRTGFRSVTLKAPPSAAAFCSTYQLNVRSSKFSVSLVRILRFATPSENQVIGRSAVTDEQSWGNKVIIRTEHALPTCPLLCLAHASLRLEKDAVVMDFVVCDDPRRKWRTGEVFFVCYSNSISIINHAAEIFFFVLRDKENSCNYESTDPVVTLPYCTSGEGKGHVAEEANEQIIASTSIFSGFLMLRCAEQQNCIGPPKSPIYCRKVHVGSFDESVGPSGLGEDYYYHHYCTISGPGRLLATLKCWTSGSRASCLPTLPKVELVCVTGGLSDSDAYAVSRLL</sequence>
<reference evidence="1" key="1">
    <citation type="submission" date="2016-03" db="EMBL/GenBank/DDBJ databases">
        <title>Mechanisms controlling the formation of the plant cell surface in tip-growing cells are functionally conserved among land plants.</title>
        <authorList>
            <person name="Honkanen S."/>
            <person name="Jones V.A."/>
            <person name="Morieri G."/>
            <person name="Champion C."/>
            <person name="Hetherington A.J."/>
            <person name="Kelly S."/>
            <person name="Saint-Marcoux D."/>
            <person name="Proust H."/>
            <person name="Prescott H."/>
            <person name="Dolan L."/>
        </authorList>
    </citation>
    <scope>NUCLEOTIDE SEQUENCE [LARGE SCALE GENOMIC DNA]</scope>
    <source>
        <tissue evidence="1">Whole gametophyte</tissue>
    </source>
</reference>
<dbReference type="EMBL" id="LVLJ01003060">
    <property type="protein sequence ID" value="OAE22822.1"/>
    <property type="molecule type" value="Genomic_DNA"/>
</dbReference>
<evidence type="ECO:0000313" key="2">
    <source>
        <dbReference type="Proteomes" id="UP000077202"/>
    </source>
</evidence>
<protein>
    <submittedName>
        <fullName evidence="1">Uncharacterized protein</fullName>
    </submittedName>
</protein>
<gene>
    <name evidence="1" type="ORF">AXG93_496s1180</name>
</gene>
<keyword evidence="2" id="KW-1185">Reference proteome</keyword>
<accession>A0A176VR93</accession>
<name>A0A176VR93_MARPO</name>
<proteinExistence type="predicted"/>
<dbReference type="AlphaFoldDB" id="A0A176VR93"/>
<evidence type="ECO:0000313" key="1">
    <source>
        <dbReference type="EMBL" id="OAE22822.1"/>
    </source>
</evidence>
<dbReference type="Proteomes" id="UP000077202">
    <property type="component" value="Unassembled WGS sequence"/>
</dbReference>